<dbReference type="KEGG" id="dmp:FAK_26170"/>
<dbReference type="PANTHER" id="PTHR11431:SF127">
    <property type="entry name" value="BACTERIAL NON-HEME FERRITIN"/>
    <property type="match status" value="1"/>
</dbReference>
<evidence type="ECO:0000256" key="3">
    <source>
        <dbReference type="ARBA" id="ARBA00022723"/>
    </source>
</evidence>
<dbReference type="InterPro" id="IPR001519">
    <property type="entry name" value="Ferritin"/>
</dbReference>
<dbReference type="Gene3D" id="1.20.1260.10">
    <property type="match status" value="1"/>
</dbReference>
<evidence type="ECO:0000313" key="9">
    <source>
        <dbReference type="EMBL" id="BEQ15551.1"/>
    </source>
</evidence>
<keyword evidence="3 6" id="KW-0479">Metal-binding</keyword>
<dbReference type="GO" id="GO:0008198">
    <property type="term" value="F:ferrous iron binding"/>
    <property type="evidence" value="ECO:0007669"/>
    <property type="project" value="TreeGrafter"/>
</dbReference>
<feature type="binding site" evidence="6">
    <location>
        <position position="53"/>
    </location>
    <ligand>
        <name>Fe cation</name>
        <dbReference type="ChEBI" id="CHEBI:24875"/>
        <label>1</label>
    </ligand>
</feature>
<dbReference type="InterPro" id="IPR009040">
    <property type="entry name" value="Ferritin-like_diiron"/>
</dbReference>
<feature type="binding site" evidence="6">
    <location>
        <position position="50"/>
    </location>
    <ligand>
        <name>Fe cation</name>
        <dbReference type="ChEBI" id="CHEBI:24875"/>
        <label>1</label>
    </ligand>
</feature>
<feature type="domain" description="Ferritin-like diiron" evidence="8">
    <location>
        <begin position="1"/>
        <end position="145"/>
    </location>
</feature>
<evidence type="ECO:0000256" key="7">
    <source>
        <dbReference type="RuleBase" id="RU361145"/>
    </source>
</evidence>
<protein>
    <recommendedName>
        <fullName evidence="7">Ferritin</fullName>
        <ecNumber evidence="7">1.16.3.2</ecNumber>
    </recommendedName>
</protein>
<evidence type="ECO:0000256" key="5">
    <source>
        <dbReference type="ARBA" id="ARBA00023004"/>
    </source>
</evidence>
<evidence type="ECO:0000313" key="10">
    <source>
        <dbReference type="Proteomes" id="UP001366166"/>
    </source>
</evidence>
<keyword evidence="7" id="KW-0963">Cytoplasm</keyword>
<dbReference type="SUPFAM" id="SSF47240">
    <property type="entry name" value="Ferritin-like"/>
    <property type="match status" value="1"/>
</dbReference>
<feature type="binding site" evidence="6">
    <location>
        <position position="94"/>
    </location>
    <ligand>
        <name>Fe cation</name>
        <dbReference type="ChEBI" id="CHEBI:24875"/>
        <label>1</label>
    </ligand>
</feature>
<organism evidence="9 10">
    <name type="scientific">Desulfoferula mesophila</name>
    <dbReference type="NCBI Taxonomy" id="3058419"/>
    <lineage>
        <taxon>Bacteria</taxon>
        <taxon>Pseudomonadati</taxon>
        <taxon>Thermodesulfobacteriota</taxon>
        <taxon>Desulfarculia</taxon>
        <taxon>Desulfarculales</taxon>
        <taxon>Desulfarculaceae</taxon>
        <taxon>Desulfoferula</taxon>
    </lineage>
</organism>
<dbReference type="InterPro" id="IPR008331">
    <property type="entry name" value="Ferritin_DPS_dom"/>
</dbReference>
<dbReference type="Pfam" id="PF00210">
    <property type="entry name" value="Ferritin"/>
    <property type="match status" value="1"/>
</dbReference>
<dbReference type="PROSITE" id="PS50905">
    <property type="entry name" value="FERRITIN_LIKE"/>
    <property type="match status" value="1"/>
</dbReference>
<evidence type="ECO:0000256" key="1">
    <source>
        <dbReference type="ARBA" id="ARBA00006950"/>
    </source>
</evidence>
<dbReference type="GO" id="GO:0042802">
    <property type="term" value="F:identical protein binding"/>
    <property type="evidence" value="ECO:0007669"/>
    <property type="project" value="UniProtKB-ARBA"/>
</dbReference>
<dbReference type="AlphaFoldDB" id="A0AAU9ENW0"/>
<comment type="catalytic activity">
    <reaction evidence="7">
        <text>4 Fe(2+) + O2 + 6 H2O = 4 iron(III) oxide-hydroxide + 12 H(+)</text>
        <dbReference type="Rhea" id="RHEA:11972"/>
        <dbReference type="ChEBI" id="CHEBI:15377"/>
        <dbReference type="ChEBI" id="CHEBI:15378"/>
        <dbReference type="ChEBI" id="CHEBI:15379"/>
        <dbReference type="ChEBI" id="CHEBI:29033"/>
        <dbReference type="ChEBI" id="CHEBI:78619"/>
        <dbReference type="EC" id="1.16.3.2"/>
    </reaction>
</comment>
<reference evidence="10" key="1">
    <citation type="journal article" date="2023" name="Arch. Microbiol.">
        <title>Desulfoferula mesophilus gen. nov. sp. nov., a mesophilic sulfate-reducing bacterium isolated from a brackish lake sediment.</title>
        <authorList>
            <person name="Watanabe T."/>
            <person name="Yabe T."/>
            <person name="Tsuji J.M."/>
            <person name="Fukui M."/>
        </authorList>
    </citation>
    <scope>NUCLEOTIDE SEQUENCE [LARGE SCALE GENOMIC DNA]</scope>
    <source>
        <strain evidence="10">12FAK</strain>
    </source>
</reference>
<comment type="function">
    <text evidence="7">Iron-storage protein.</text>
</comment>
<dbReference type="CDD" id="cd01055">
    <property type="entry name" value="Nonheme_Ferritin"/>
    <property type="match status" value="1"/>
</dbReference>
<comment type="similarity">
    <text evidence="1 7">Belongs to the ferritin family. Prokaryotic subfamily.</text>
</comment>
<keyword evidence="2 7" id="KW-0409">Iron storage</keyword>
<dbReference type="GO" id="GO:0006879">
    <property type="term" value="P:intracellular iron ion homeostasis"/>
    <property type="evidence" value="ECO:0007669"/>
    <property type="project" value="UniProtKB-KW"/>
</dbReference>
<dbReference type="EC" id="1.16.3.2" evidence="7"/>
<dbReference type="GO" id="GO:0005829">
    <property type="term" value="C:cytosol"/>
    <property type="evidence" value="ECO:0007669"/>
    <property type="project" value="TreeGrafter"/>
</dbReference>
<name>A0AAU9ENW0_9BACT</name>
<keyword evidence="5 6" id="KW-0408">Iron</keyword>
<sequence>MLNEKMEAAINGQINAEIYSSYLYMSMATWFDAQTLPGMAHWMRVQAQEEWTHAIKFYNYVNDRGGRVKLSAIDGPPTDWDDALAVFKAVAEHEAKVTGLINGLMDLALSLSDHATSSFLKWFVDEQVEEEASAAEVVGQMKLAQANPSALLMLDKDLATRVFNPPVWLVI</sequence>
<feature type="binding site" evidence="6">
    <location>
        <position position="17"/>
    </location>
    <ligand>
        <name>Fe cation</name>
        <dbReference type="ChEBI" id="CHEBI:24875"/>
        <label>1</label>
    </ligand>
</feature>
<keyword evidence="4" id="KW-0560">Oxidoreductase</keyword>
<gene>
    <name evidence="9" type="ORF">FAK_26170</name>
</gene>
<feature type="binding site" evidence="6">
    <location>
        <position position="127"/>
    </location>
    <ligand>
        <name>Fe cation</name>
        <dbReference type="ChEBI" id="CHEBI:24875"/>
        <label>1</label>
    </ligand>
</feature>
<dbReference type="RefSeq" id="WP_338600093.1">
    <property type="nucleotide sequence ID" value="NZ_AP028679.1"/>
</dbReference>
<dbReference type="InterPro" id="IPR009078">
    <property type="entry name" value="Ferritin-like_SF"/>
</dbReference>
<keyword evidence="10" id="KW-1185">Reference proteome</keyword>
<dbReference type="InterPro" id="IPR041719">
    <property type="entry name" value="Ferritin_prok"/>
</dbReference>
<accession>A0AAU9ENW0</accession>
<dbReference type="GO" id="GO:0006826">
    <property type="term" value="P:iron ion transport"/>
    <property type="evidence" value="ECO:0007669"/>
    <property type="project" value="InterPro"/>
</dbReference>
<dbReference type="PANTHER" id="PTHR11431">
    <property type="entry name" value="FERRITIN"/>
    <property type="match status" value="1"/>
</dbReference>
<evidence type="ECO:0000256" key="4">
    <source>
        <dbReference type="ARBA" id="ARBA00023002"/>
    </source>
</evidence>
<dbReference type="GO" id="GO:0008199">
    <property type="term" value="F:ferric iron binding"/>
    <property type="evidence" value="ECO:0007669"/>
    <property type="project" value="InterPro"/>
</dbReference>
<dbReference type="FunFam" id="1.20.1260.10:FF:000001">
    <property type="entry name" value="Non-heme ferritin"/>
    <property type="match status" value="1"/>
</dbReference>
<dbReference type="GO" id="GO:0004322">
    <property type="term" value="F:ferroxidase activity"/>
    <property type="evidence" value="ECO:0007669"/>
    <property type="project" value="TreeGrafter"/>
</dbReference>
<evidence type="ECO:0000259" key="8">
    <source>
        <dbReference type="PROSITE" id="PS50905"/>
    </source>
</evidence>
<proteinExistence type="inferred from homology"/>
<evidence type="ECO:0000256" key="6">
    <source>
        <dbReference type="PIRSR" id="PIRSR601519-1"/>
    </source>
</evidence>
<evidence type="ECO:0000256" key="2">
    <source>
        <dbReference type="ARBA" id="ARBA00022434"/>
    </source>
</evidence>
<comment type="subcellular location">
    <subcellularLocation>
        <location evidence="7">Cytoplasm</location>
    </subcellularLocation>
</comment>
<dbReference type="InterPro" id="IPR012347">
    <property type="entry name" value="Ferritin-like"/>
</dbReference>
<dbReference type="Proteomes" id="UP001366166">
    <property type="component" value="Chromosome"/>
</dbReference>
<dbReference type="EMBL" id="AP028679">
    <property type="protein sequence ID" value="BEQ15551.1"/>
    <property type="molecule type" value="Genomic_DNA"/>
</dbReference>